<evidence type="ECO:0000313" key="4">
    <source>
        <dbReference type="EMBL" id="MFC5055967.1"/>
    </source>
</evidence>
<feature type="transmembrane region" description="Helical" evidence="2">
    <location>
        <begin position="87"/>
        <end position="107"/>
    </location>
</feature>
<gene>
    <name evidence="4" type="ORF">ACFPFM_19695</name>
</gene>
<evidence type="ECO:0000259" key="3">
    <source>
        <dbReference type="Pfam" id="PF13490"/>
    </source>
</evidence>
<accession>A0ABV9Y375</accession>
<feature type="region of interest" description="Disordered" evidence="1">
    <location>
        <begin position="202"/>
        <end position="248"/>
    </location>
</feature>
<evidence type="ECO:0000256" key="2">
    <source>
        <dbReference type="SAM" id="Phobius"/>
    </source>
</evidence>
<keyword evidence="2" id="KW-0472">Membrane</keyword>
<feature type="transmembrane region" description="Helical" evidence="2">
    <location>
        <begin position="127"/>
        <end position="143"/>
    </location>
</feature>
<keyword evidence="2" id="KW-0812">Transmembrane</keyword>
<dbReference type="EMBL" id="JBHSJB010000017">
    <property type="protein sequence ID" value="MFC5055967.1"/>
    <property type="molecule type" value="Genomic_DNA"/>
</dbReference>
<name>A0ABV9Y375_9PSEU</name>
<dbReference type="Pfam" id="PF13490">
    <property type="entry name" value="zf-HC2"/>
    <property type="match status" value="1"/>
</dbReference>
<sequence length="248" mass="25342">MFVVDCDTCREALSARVDGEEEPAPAAETDAHLTGCASCRAWQDRATALTRSLRLRPATPTPDLATAVLDAAPPLVRTDGWYARGGLAAVAVAQLTLGLSQLLGAGAGAARVSGHGDHGPGHLFNEGTAWNLALGVGLLWAALKPRAAAGLLPVVAAFVVVVGGFSAWDLVNGQATVTRVTSHVILVLALVVLVVVRRGHRDPDGEREADVEPGVGTGPGSDAEPGGEGGTRPARGTRLRPVGRGRAA</sequence>
<proteinExistence type="predicted"/>
<comment type="caution">
    <text evidence="4">The sequence shown here is derived from an EMBL/GenBank/DDBJ whole genome shotgun (WGS) entry which is preliminary data.</text>
</comment>
<dbReference type="RefSeq" id="WP_380646974.1">
    <property type="nucleotide sequence ID" value="NZ_BAAAKE010000018.1"/>
</dbReference>
<reference evidence="5" key="1">
    <citation type="journal article" date="2019" name="Int. J. Syst. Evol. Microbiol.">
        <title>The Global Catalogue of Microorganisms (GCM) 10K type strain sequencing project: providing services to taxonomists for standard genome sequencing and annotation.</title>
        <authorList>
            <consortium name="The Broad Institute Genomics Platform"/>
            <consortium name="The Broad Institute Genome Sequencing Center for Infectious Disease"/>
            <person name="Wu L."/>
            <person name="Ma J."/>
        </authorList>
    </citation>
    <scope>NUCLEOTIDE SEQUENCE [LARGE SCALE GENOMIC DNA]</scope>
    <source>
        <strain evidence="5">KCTC 12848</strain>
    </source>
</reference>
<keyword evidence="2" id="KW-1133">Transmembrane helix</keyword>
<organism evidence="4 5">
    <name type="scientific">Saccharothrix xinjiangensis</name>
    <dbReference type="NCBI Taxonomy" id="204798"/>
    <lineage>
        <taxon>Bacteria</taxon>
        <taxon>Bacillati</taxon>
        <taxon>Actinomycetota</taxon>
        <taxon>Actinomycetes</taxon>
        <taxon>Pseudonocardiales</taxon>
        <taxon>Pseudonocardiaceae</taxon>
        <taxon>Saccharothrix</taxon>
    </lineage>
</organism>
<dbReference type="Proteomes" id="UP001595833">
    <property type="component" value="Unassembled WGS sequence"/>
</dbReference>
<feature type="transmembrane region" description="Helical" evidence="2">
    <location>
        <begin position="150"/>
        <end position="168"/>
    </location>
</feature>
<dbReference type="InterPro" id="IPR027383">
    <property type="entry name" value="Znf_put"/>
</dbReference>
<feature type="domain" description="Putative zinc-finger" evidence="3">
    <location>
        <begin position="6"/>
        <end position="40"/>
    </location>
</feature>
<feature type="transmembrane region" description="Helical" evidence="2">
    <location>
        <begin position="180"/>
        <end position="197"/>
    </location>
</feature>
<protein>
    <submittedName>
        <fullName evidence="4">Zf-HC2 domain-containing protein</fullName>
    </submittedName>
</protein>
<evidence type="ECO:0000313" key="5">
    <source>
        <dbReference type="Proteomes" id="UP001595833"/>
    </source>
</evidence>
<feature type="compositionally biased region" description="Basic residues" evidence="1">
    <location>
        <begin position="235"/>
        <end position="248"/>
    </location>
</feature>
<evidence type="ECO:0000256" key="1">
    <source>
        <dbReference type="SAM" id="MobiDB-lite"/>
    </source>
</evidence>
<keyword evidence="5" id="KW-1185">Reference proteome</keyword>